<feature type="active site" evidence="4">
    <location>
        <position position="50"/>
    </location>
</feature>
<reference evidence="6 7" key="1">
    <citation type="submission" date="2018-06" db="EMBL/GenBank/DDBJ databases">
        <title>The draft genome sequences of strains SCU63 and S1.</title>
        <authorList>
            <person name="Gan L."/>
        </authorList>
    </citation>
    <scope>NUCLEOTIDE SEQUENCE [LARGE SCALE GENOMIC DNA]</scope>
    <source>
        <strain evidence="6 7">SCU63</strain>
    </source>
</reference>
<proteinExistence type="inferred from homology"/>
<protein>
    <recommendedName>
        <fullName evidence="4">Mini-ribonuclease 3</fullName>
        <shortName evidence="4">Mini-3</shortName>
        <shortName evidence="4">Mini-RNase 3</shortName>
        <ecNumber evidence="4">3.1.26.-</ecNumber>
    </recommendedName>
    <alternativeName>
        <fullName evidence="4">Mini-RNase III</fullName>
        <shortName evidence="4">Mini-III</shortName>
    </alternativeName>
</protein>
<name>A0A365KK71_9BACL</name>
<evidence type="ECO:0000256" key="3">
    <source>
        <dbReference type="ARBA" id="ARBA00022801"/>
    </source>
</evidence>
<comment type="similarity">
    <text evidence="4">Belongs to the MrnC RNase family.</text>
</comment>
<evidence type="ECO:0000313" key="7">
    <source>
        <dbReference type="Proteomes" id="UP000251002"/>
    </source>
</evidence>
<comment type="subcellular location">
    <subcellularLocation>
        <location evidence="4">Cytoplasm</location>
    </subcellularLocation>
</comment>
<keyword evidence="4" id="KW-0694">RNA-binding</keyword>
<dbReference type="PANTHER" id="PTHR34276">
    <property type="entry name" value="MINI-RIBONUCLEASE 3"/>
    <property type="match status" value="1"/>
</dbReference>
<dbReference type="InterPro" id="IPR008226">
    <property type="entry name" value="Mini3_fam"/>
</dbReference>
<dbReference type="PANTHER" id="PTHR34276:SF1">
    <property type="entry name" value="MINI-RIBONUCLEASE 3"/>
    <property type="match status" value="1"/>
</dbReference>
<comment type="function">
    <text evidence="4">Involved in correct processing of both the 5' and 3' ends of 23S rRNA precursor. Processes 30S rRNA precursor transcript even in absence of ribonuclease 3 (Rnc); Rnc processes 30S rRNA into smaller rRNA precursors.</text>
</comment>
<dbReference type="HAMAP" id="MF_01468">
    <property type="entry name" value="RNase_Mini_III"/>
    <property type="match status" value="1"/>
</dbReference>
<keyword evidence="3 4" id="KW-0378">Hydrolase</keyword>
<keyword evidence="4" id="KW-0460">Magnesium</keyword>
<keyword evidence="2 4" id="KW-0255">Endonuclease</keyword>
<comment type="subunit">
    <text evidence="4">Homodimer.</text>
</comment>
<keyword evidence="4" id="KW-0690">Ribosome biogenesis</keyword>
<keyword evidence="4" id="KW-0699">rRNA-binding</keyword>
<keyword evidence="7" id="KW-1185">Reference proteome</keyword>
<gene>
    <name evidence="4" type="primary">mrnC</name>
    <name evidence="6" type="ORF">DP120_16480</name>
</gene>
<keyword evidence="4" id="KW-0963">Cytoplasm</keyword>
<comment type="caution">
    <text evidence="6">The sequence shown here is derived from an EMBL/GenBank/DDBJ whole genome shotgun (WGS) entry which is preliminary data.</text>
</comment>
<dbReference type="Proteomes" id="UP000251002">
    <property type="component" value="Unassembled WGS sequence"/>
</dbReference>
<evidence type="ECO:0000259" key="5">
    <source>
        <dbReference type="SMART" id="SM00535"/>
    </source>
</evidence>
<dbReference type="GO" id="GO:0005737">
    <property type="term" value="C:cytoplasm"/>
    <property type="evidence" value="ECO:0007669"/>
    <property type="project" value="UniProtKB-SubCell"/>
</dbReference>
<dbReference type="AlphaFoldDB" id="A0A365KK71"/>
<keyword evidence="1 4" id="KW-0540">Nuclease</keyword>
<dbReference type="EC" id="3.1.26.-" evidence="4"/>
<dbReference type="SMART" id="SM00535">
    <property type="entry name" value="RIBOc"/>
    <property type="match status" value="1"/>
</dbReference>
<sequence>MKSVIYSRKRISSWKIRPKAHVGRGGKGLEGLRNQDVDQLNALALAYMGDAVYEQAVREHLLRSGRVKPNTLHRMSTTFVSAKAQAIVLKRLTEEEFLSEQELAVMRRGRNAKSGSVPRNTDVQTYNFSTAFEAVLGWNYLKGNIERVTEIITYAINIIEELRGVIK</sequence>
<evidence type="ECO:0000313" key="6">
    <source>
        <dbReference type="EMBL" id="RAZ73533.1"/>
    </source>
</evidence>
<dbReference type="GO" id="GO:0004525">
    <property type="term" value="F:ribonuclease III activity"/>
    <property type="evidence" value="ECO:0007669"/>
    <property type="project" value="InterPro"/>
</dbReference>
<dbReference type="Gene3D" id="1.10.1520.10">
    <property type="entry name" value="Ribonuclease III domain"/>
    <property type="match status" value="1"/>
</dbReference>
<organism evidence="6 7">
    <name type="scientific">Planococcus halotolerans</name>
    <dbReference type="NCBI Taxonomy" id="2233542"/>
    <lineage>
        <taxon>Bacteria</taxon>
        <taxon>Bacillati</taxon>
        <taxon>Bacillota</taxon>
        <taxon>Bacilli</taxon>
        <taxon>Bacillales</taxon>
        <taxon>Caryophanaceae</taxon>
        <taxon>Planococcus</taxon>
    </lineage>
</organism>
<evidence type="ECO:0000256" key="4">
    <source>
        <dbReference type="HAMAP-Rule" id="MF_01468"/>
    </source>
</evidence>
<dbReference type="InterPro" id="IPR000999">
    <property type="entry name" value="RNase_III_dom"/>
</dbReference>
<dbReference type="EMBL" id="QLZR01000009">
    <property type="protein sequence ID" value="RAZ73533.1"/>
    <property type="molecule type" value="Genomic_DNA"/>
</dbReference>
<evidence type="ECO:0000256" key="1">
    <source>
        <dbReference type="ARBA" id="ARBA00022722"/>
    </source>
</evidence>
<dbReference type="SUPFAM" id="SSF69065">
    <property type="entry name" value="RNase III domain-like"/>
    <property type="match status" value="1"/>
</dbReference>
<keyword evidence="4" id="KW-0698">rRNA processing</keyword>
<accession>A0A365KK71</accession>
<dbReference type="GO" id="GO:0019843">
    <property type="term" value="F:rRNA binding"/>
    <property type="evidence" value="ECO:0007669"/>
    <property type="project" value="UniProtKB-UniRule"/>
</dbReference>
<dbReference type="Pfam" id="PF00636">
    <property type="entry name" value="Ribonuclease_3"/>
    <property type="match status" value="1"/>
</dbReference>
<comment type="cofactor">
    <cofactor evidence="4">
        <name>Mg(2+)</name>
        <dbReference type="ChEBI" id="CHEBI:18420"/>
    </cofactor>
</comment>
<evidence type="ECO:0000256" key="2">
    <source>
        <dbReference type="ARBA" id="ARBA00022759"/>
    </source>
</evidence>
<dbReference type="InterPro" id="IPR036389">
    <property type="entry name" value="RNase_III_sf"/>
</dbReference>
<feature type="domain" description="RNase III" evidence="5">
    <location>
        <begin position="30"/>
        <end position="164"/>
    </location>
</feature>
<dbReference type="CDD" id="cd00593">
    <property type="entry name" value="RIBOc"/>
    <property type="match status" value="1"/>
</dbReference>
<dbReference type="GO" id="GO:0006364">
    <property type="term" value="P:rRNA processing"/>
    <property type="evidence" value="ECO:0007669"/>
    <property type="project" value="UniProtKB-UniRule"/>
</dbReference>